<reference evidence="1" key="2">
    <citation type="submission" date="2015-06" db="UniProtKB">
        <authorList>
            <consortium name="EnsemblPlants"/>
        </authorList>
    </citation>
    <scope>IDENTIFICATION</scope>
    <source>
        <strain evidence="1">DM1-3 516 R44</strain>
    </source>
</reference>
<dbReference type="Gene3D" id="2.40.70.10">
    <property type="entry name" value="Acid Proteases"/>
    <property type="match status" value="1"/>
</dbReference>
<protein>
    <submittedName>
        <fullName evidence="1">Gag-pol polyprotein</fullName>
    </submittedName>
</protein>
<evidence type="ECO:0000313" key="1">
    <source>
        <dbReference type="EnsemblPlants" id="PGSC0003DMT400092263"/>
    </source>
</evidence>
<dbReference type="CDD" id="cd00303">
    <property type="entry name" value="retropepsin_like"/>
    <property type="match status" value="1"/>
</dbReference>
<proteinExistence type="predicted"/>
<keyword evidence="2" id="KW-1185">Reference proteome</keyword>
<dbReference type="Proteomes" id="UP000011115">
    <property type="component" value="Unassembled WGS sequence"/>
</dbReference>
<accession>M1DPF5</accession>
<dbReference type="InParanoid" id="M1DPF5"/>
<dbReference type="AlphaFoldDB" id="M1DPF5"/>
<dbReference type="EnsemblPlants" id="PGSC0003DMT400092263">
    <property type="protein sequence ID" value="PGSC0003DMT400092263"/>
    <property type="gene ID" value="PGSC0003DMG400041834"/>
</dbReference>
<evidence type="ECO:0000313" key="2">
    <source>
        <dbReference type="Proteomes" id="UP000011115"/>
    </source>
</evidence>
<reference evidence="2" key="1">
    <citation type="journal article" date="2011" name="Nature">
        <title>Genome sequence and analysis of the tuber crop potato.</title>
        <authorList>
            <consortium name="The Potato Genome Sequencing Consortium"/>
        </authorList>
    </citation>
    <scope>NUCLEOTIDE SEQUENCE [LARGE SCALE GENOMIC DNA]</scope>
    <source>
        <strain evidence="2">cv. DM1-3 516 R44</strain>
    </source>
</reference>
<dbReference type="PaxDb" id="4113-PGSC0003DMT400092263"/>
<dbReference type="InterPro" id="IPR021109">
    <property type="entry name" value="Peptidase_aspartic_dom_sf"/>
</dbReference>
<dbReference type="Pfam" id="PF08284">
    <property type="entry name" value="RVP_2"/>
    <property type="match status" value="1"/>
</dbReference>
<dbReference type="Gramene" id="PGSC0003DMT400092263">
    <property type="protein sequence ID" value="PGSC0003DMT400092263"/>
    <property type="gene ID" value="PGSC0003DMG400041834"/>
</dbReference>
<dbReference type="HOGENOM" id="CLU_1470658_0_0_1"/>
<sequence>MDTMATRIMDLTRMNAPEFNGSKVDEDPQEFVDEVKSYFHLRTCELSNECWIGMDALTWYLSVGGGMGHYPYIPQGITGGLLKVEAQDKGSKLSFATHYVVIRFDVSPEILSNPFKVSTPIGDSIVAKRVYKNCLVFVSHRVTHVDLGELDMLDFDVILGMDWIPAFFASIYCRTRLVTFKVLN</sequence>
<organism evidence="1 2">
    <name type="scientific">Solanum tuberosum</name>
    <name type="common">Potato</name>
    <dbReference type="NCBI Taxonomy" id="4113"/>
    <lineage>
        <taxon>Eukaryota</taxon>
        <taxon>Viridiplantae</taxon>
        <taxon>Streptophyta</taxon>
        <taxon>Embryophyta</taxon>
        <taxon>Tracheophyta</taxon>
        <taxon>Spermatophyta</taxon>
        <taxon>Magnoliopsida</taxon>
        <taxon>eudicotyledons</taxon>
        <taxon>Gunneridae</taxon>
        <taxon>Pentapetalae</taxon>
        <taxon>asterids</taxon>
        <taxon>lamiids</taxon>
        <taxon>Solanales</taxon>
        <taxon>Solanaceae</taxon>
        <taxon>Solanoideae</taxon>
        <taxon>Solaneae</taxon>
        <taxon>Solanum</taxon>
    </lineage>
</organism>
<name>M1DPF5_SOLTU</name>